<dbReference type="AlphaFoldDB" id="A0A150WJW4"/>
<dbReference type="Proteomes" id="UP000075320">
    <property type="component" value="Unassembled WGS sequence"/>
</dbReference>
<dbReference type="GO" id="GO:0015093">
    <property type="term" value="F:ferrous iron transmembrane transporter activity"/>
    <property type="evidence" value="ECO:0007669"/>
    <property type="project" value="InterPro"/>
</dbReference>
<keyword evidence="4" id="KW-1185">Reference proteome</keyword>
<dbReference type="Gene3D" id="3.40.50.300">
    <property type="entry name" value="P-loop containing nucleotide triphosphate hydrolases"/>
    <property type="match status" value="1"/>
</dbReference>
<dbReference type="GO" id="GO:0005525">
    <property type="term" value="F:GTP binding"/>
    <property type="evidence" value="ECO:0007669"/>
    <property type="project" value="InterPro"/>
</dbReference>
<name>A0A150WJW4_BDEBC</name>
<comment type="caution">
    <text evidence="3">The sequence shown here is derived from an EMBL/GenBank/DDBJ whole genome shotgun (WGS) entry which is preliminary data.</text>
</comment>
<dbReference type="PROSITE" id="PS51711">
    <property type="entry name" value="G_FEOB"/>
    <property type="match status" value="1"/>
</dbReference>
<evidence type="ECO:0000259" key="2">
    <source>
        <dbReference type="PROSITE" id="PS51711"/>
    </source>
</evidence>
<dbReference type="InterPro" id="IPR027417">
    <property type="entry name" value="P-loop_NTPase"/>
</dbReference>
<dbReference type="SUPFAM" id="SSF52540">
    <property type="entry name" value="P-loop containing nucleoside triphosphate hydrolases"/>
    <property type="match status" value="1"/>
</dbReference>
<dbReference type="PANTHER" id="PTHR43185:SF1">
    <property type="entry name" value="FE(2+) TRANSPORTER FEOB"/>
    <property type="match status" value="1"/>
</dbReference>
<dbReference type="CDD" id="cd01879">
    <property type="entry name" value="FeoB"/>
    <property type="match status" value="1"/>
</dbReference>
<dbReference type="InterPro" id="IPR011642">
    <property type="entry name" value="Gate_dom"/>
</dbReference>
<feature type="transmembrane region" description="Helical" evidence="1">
    <location>
        <begin position="413"/>
        <end position="434"/>
    </location>
</feature>
<dbReference type="EMBL" id="LUKE01000003">
    <property type="protein sequence ID" value="KYG64049.1"/>
    <property type="molecule type" value="Genomic_DNA"/>
</dbReference>
<gene>
    <name evidence="3" type="ORF">AZI86_14690</name>
</gene>
<dbReference type="InterPro" id="IPR030389">
    <property type="entry name" value="G_FEOB_dom"/>
</dbReference>
<organism evidence="3 4">
    <name type="scientific">Bdellovibrio bacteriovorus</name>
    <dbReference type="NCBI Taxonomy" id="959"/>
    <lineage>
        <taxon>Bacteria</taxon>
        <taxon>Pseudomonadati</taxon>
        <taxon>Bdellovibrionota</taxon>
        <taxon>Bdellovibrionia</taxon>
        <taxon>Bdellovibrionales</taxon>
        <taxon>Pseudobdellovibrionaceae</taxon>
        <taxon>Bdellovibrio</taxon>
    </lineage>
</organism>
<feature type="transmembrane region" description="Helical" evidence="1">
    <location>
        <begin position="577"/>
        <end position="600"/>
    </location>
</feature>
<dbReference type="PANTHER" id="PTHR43185">
    <property type="entry name" value="FERROUS IRON TRANSPORT PROTEIN B"/>
    <property type="match status" value="1"/>
</dbReference>
<feature type="transmembrane region" description="Helical" evidence="1">
    <location>
        <begin position="380"/>
        <end position="401"/>
    </location>
</feature>
<dbReference type="RefSeq" id="WP_061836015.1">
    <property type="nucleotide sequence ID" value="NZ_LUKE01000003.1"/>
</dbReference>
<protein>
    <submittedName>
        <fullName evidence="3">Ferrous iron transporter B</fullName>
    </submittedName>
</protein>
<feature type="domain" description="FeoB-type G" evidence="2">
    <location>
        <begin position="13"/>
        <end position="181"/>
    </location>
</feature>
<feature type="transmembrane region" description="Helical" evidence="1">
    <location>
        <begin position="348"/>
        <end position="368"/>
    </location>
</feature>
<dbReference type="GO" id="GO:0005886">
    <property type="term" value="C:plasma membrane"/>
    <property type="evidence" value="ECO:0007669"/>
    <property type="project" value="TreeGrafter"/>
</dbReference>
<keyword evidence="1" id="KW-0812">Transmembrane</keyword>
<feature type="transmembrane region" description="Helical" evidence="1">
    <location>
        <begin position="612"/>
        <end position="635"/>
    </location>
</feature>
<proteinExistence type="predicted"/>
<feature type="transmembrane region" description="Helical" evidence="1">
    <location>
        <begin position="241"/>
        <end position="266"/>
    </location>
</feature>
<reference evidence="3 4" key="1">
    <citation type="submission" date="2016-03" db="EMBL/GenBank/DDBJ databases">
        <authorList>
            <person name="Ploux O."/>
        </authorList>
    </citation>
    <scope>NUCLEOTIDE SEQUENCE [LARGE SCALE GENOMIC DNA]</scope>
    <source>
        <strain evidence="3 4">R0</strain>
    </source>
</reference>
<sequence>MRTSEGVVTETQFKTIALLGTPNSGKTTLYNWLTGSRFKTVNYPGATVEFSLGKLAGHWGPQDLQVMDTPGTYSLHPKSADEWVTFRSIYENPRVPSVDGLIVVVDGTQLARHLQLAMQVKETGFPFMVVITMEDLLRKEGLNLDIDYLKKELGCPVLLFDGLLAGGIKEIVAQAHTLSSDQEIFTQKPQPWNFETQEKRLQECAKIADEALTHKTDHAQERLHRIVARTEQIDKVLLHPLFGSVLFIVIMSLLFASVFWVATPFMDFIDGSFTSLNEWVASLGPGTLWADFLANGIVASFAAFLVFAPQIFILFLGIGILESTGYLARAATLIDRPFSALGMSGRSFVPLLSGFACAVPAIIATRNIPSTKDRMITNFVIPLMSCSARLPVYALCLAFLFRGEPLKAGLALAALYIGSMIVGAFAAGVVSKFIPAREATLFMMELPIYRRPKVRVLVRQAWTRTLSYVKRAGPIIFVFAVIVWAGSTFPHYEMEDAHQKLEESYIGRMGKVIEPVMAPMGVDWRVGVGLISAFAAREVFVSSMALTFNITDTDEDSQQASLLTQMESAVNSSGEKIFTVSSVIGLMVFFLIALQCMSTVGVQVRESGSWTFALTQLVAFNLFAYVLVVVLVQGLRLMGVP</sequence>
<accession>A0A150WJW4</accession>
<feature type="transmembrane region" description="Helical" evidence="1">
    <location>
        <begin position="472"/>
        <end position="492"/>
    </location>
</feature>
<keyword evidence="1" id="KW-0472">Membrane</keyword>
<evidence type="ECO:0000256" key="1">
    <source>
        <dbReference type="SAM" id="Phobius"/>
    </source>
</evidence>
<dbReference type="Pfam" id="PF07664">
    <property type="entry name" value="FeoB_C"/>
    <property type="match status" value="1"/>
</dbReference>
<dbReference type="InterPro" id="IPR011640">
    <property type="entry name" value="Fe2_transport_prot_B_C"/>
</dbReference>
<evidence type="ECO:0000313" key="3">
    <source>
        <dbReference type="EMBL" id="KYG64049.1"/>
    </source>
</evidence>
<dbReference type="InterPro" id="IPR006073">
    <property type="entry name" value="GTP-bd"/>
</dbReference>
<keyword evidence="1" id="KW-1133">Transmembrane helix</keyword>
<dbReference type="InterPro" id="IPR050860">
    <property type="entry name" value="FeoB_GTPase"/>
</dbReference>
<dbReference type="Pfam" id="PF02421">
    <property type="entry name" value="FeoB_N"/>
    <property type="match status" value="1"/>
</dbReference>
<dbReference type="Pfam" id="PF07670">
    <property type="entry name" value="Gate"/>
    <property type="match status" value="2"/>
</dbReference>
<evidence type="ECO:0000313" key="4">
    <source>
        <dbReference type="Proteomes" id="UP000075320"/>
    </source>
</evidence>
<dbReference type="PRINTS" id="PR00326">
    <property type="entry name" value="GTP1OBG"/>
</dbReference>